<protein>
    <submittedName>
        <fullName evidence="2">Uncharacterized protein</fullName>
    </submittedName>
</protein>
<keyword evidence="3" id="KW-1185">Reference proteome</keyword>
<evidence type="ECO:0000313" key="2">
    <source>
        <dbReference type="EMBL" id="MBW0470116.1"/>
    </source>
</evidence>
<accession>A0A9Q3BPY3</accession>
<dbReference type="EMBL" id="AVOT02002368">
    <property type="protein sequence ID" value="MBW0470116.1"/>
    <property type="molecule type" value="Genomic_DNA"/>
</dbReference>
<comment type="caution">
    <text evidence="2">The sequence shown here is derived from an EMBL/GenBank/DDBJ whole genome shotgun (WGS) entry which is preliminary data.</text>
</comment>
<feature type="region of interest" description="Disordered" evidence="1">
    <location>
        <begin position="62"/>
        <end position="107"/>
    </location>
</feature>
<dbReference type="AlphaFoldDB" id="A0A9Q3BPY3"/>
<name>A0A9Q3BPY3_9BASI</name>
<proteinExistence type="predicted"/>
<feature type="region of interest" description="Disordered" evidence="1">
    <location>
        <begin position="21"/>
        <end position="43"/>
    </location>
</feature>
<feature type="compositionally biased region" description="Polar residues" evidence="1">
    <location>
        <begin position="79"/>
        <end position="92"/>
    </location>
</feature>
<sequence>MLRSLSLKLLLEYCKPNVARKKSVTPHGDVSGEKATGDGGSLTSDSCMTFMNAQYFMGGSDGGDEGVGVCGRPRVRDSAPTTHTQEQRQSLSVRELNPGHPRDKRVY</sequence>
<evidence type="ECO:0000256" key="1">
    <source>
        <dbReference type="SAM" id="MobiDB-lite"/>
    </source>
</evidence>
<evidence type="ECO:0000313" key="3">
    <source>
        <dbReference type="Proteomes" id="UP000765509"/>
    </source>
</evidence>
<organism evidence="2 3">
    <name type="scientific">Austropuccinia psidii MF-1</name>
    <dbReference type="NCBI Taxonomy" id="1389203"/>
    <lineage>
        <taxon>Eukaryota</taxon>
        <taxon>Fungi</taxon>
        <taxon>Dikarya</taxon>
        <taxon>Basidiomycota</taxon>
        <taxon>Pucciniomycotina</taxon>
        <taxon>Pucciniomycetes</taxon>
        <taxon>Pucciniales</taxon>
        <taxon>Sphaerophragmiaceae</taxon>
        <taxon>Austropuccinia</taxon>
    </lineage>
</organism>
<gene>
    <name evidence="2" type="ORF">O181_009831</name>
</gene>
<reference evidence="2" key="1">
    <citation type="submission" date="2021-03" db="EMBL/GenBank/DDBJ databases">
        <title>Draft genome sequence of rust myrtle Austropuccinia psidii MF-1, a brazilian biotype.</title>
        <authorList>
            <person name="Quecine M.C."/>
            <person name="Pachon D.M.R."/>
            <person name="Bonatelli M.L."/>
            <person name="Correr F.H."/>
            <person name="Franceschini L.M."/>
            <person name="Leite T.F."/>
            <person name="Margarido G.R.A."/>
            <person name="Almeida C.A."/>
            <person name="Ferrarezi J.A."/>
            <person name="Labate C.A."/>
        </authorList>
    </citation>
    <scope>NUCLEOTIDE SEQUENCE</scope>
    <source>
        <strain evidence="2">MF-1</strain>
    </source>
</reference>
<dbReference type="Proteomes" id="UP000765509">
    <property type="component" value="Unassembled WGS sequence"/>
</dbReference>